<dbReference type="PATRIC" id="fig|1348774.3.peg.3331"/>
<accession>A0A0G3XKL3</accession>
<dbReference type="KEGG" id="cna:AB433_15845"/>
<dbReference type="AlphaFoldDB" id="A0A0G3XKL3"/>
<evidence type="ECO:0000313" key="1">
    <source>
        <dbReference type="EMBL" id="AKM11114.1"/>
    </source>
</evidence>
<sequence>MKGPKNKMPHVPQAFVDMIGDHFLEAARYLREIQDEHPDDFVSVAKNLGIGPRKAYHLAQIDRSFHALGIAPDRLRRIGWTKLSHLAPHIDADNAKELLTLAEAVTAHELKMHLRGHTVDPDTRAVVMYLNKEQYAVFEQALVSAGAVPHSRGLLNKEAALTKLLASVTLD</sequence>
<reference evidence="1 2" key="1">
    <citation type="submission" date="2015-06" db="EMBL/GenBank/DDBJ databases">
        <authorList>
            <person name="Zeng Y."/>
            <person name="Huang Y."/>
        </authorList>
    </citation>
    <scope>NUCLEOTIDE SEQUENCE [LARGE SCALE GENOMIC DNA]</scope>
    <source>
        <strain evidence="1 2">PQ-2</strain>
    </source>
</reference>
<organism evidence="1 2">
    <name type="scientific">Croceicoccus naphthovorans</name>
    <dbReference type="NCBI Taxonomy" id="1348774"/>
    <lineage>
        <taxon>Bacteria</taxon>
        <taxon>Pseudomonadati</taxon>
        <taxon>Pseudomonadota</taxon>
        <taxon>Alphaproteobacteria</taxon>
        <taxon>Sphingomonadales</taxon>
        <taxon>Erythrobacteraceae</taxon>
        <taxon>Croceicoccus</taxon>
    </lineage>
</organism>
<keyword evidence="2" id="KW-1185">Reference proteome</keyword>
<dbReference type="RefSeq" id="WP_047822373.1">
    <property type="nucleotide sequence ID" value="NZ_CP011770.1"/>
</dbReference>
<dbReference type="EMBL" id="CP011770">
    <property type="protein sequence ID" value="AKM11114.1"/>
    <property type="molecule type" value="Genomic_DNA"/>
</dbReference>
<protein>
    <submittedName>
        <fullName evidence="1">Uncharacterized protein</fullName>
    </submittedName>
</protein>
<dbReference type="GeneID" id="303000962"/>
<gene>
    <name evidence="1" type="ORF">AB433_15845</name>
</gene>
<name>A0A0G3XKL3_9SPHN</name>
<dbReference type="Proteomes" id="UP000035287">
    <property type="component" value="Chromosome"/>
</dbReference>
<evidence type="ECO:0000313" key="2">
    <source>
        <dbReference type="Proteomes" id="UP000035287"/>
    </source>
</evidence>
<dbReference type="OrthoDB" id="7473061at2"/>
<proteinExistence type="predicted"/>